<gene>
    <name evidence="2" type="ORF">SVIM_LOCUS427767</name>
</gene>
<sequence length="465" mass="53167">MDEIIIKLVGRPLSYNDLTLGYKCLDYVRLCVEVDATLPFTHTFELELCKDIREFHVQYEDVRSIRFLDTHVSLQLVNKLLVMPNLVKRTLSLELPLCTTSKQISLPSSAKTRSSSRAPSIKPPSTPLSAAPLVTNDDRGFTLVTRKKKEKKLILTTRTPHFFTHYMTPFIADDADTIEKVNGSVVVALFHACAPTLQRKFMEKIPYKSTLLAHHGKDHLYRCEGDNYTKHHIPHIKATKNIRNSARSSLPTPSWVERVRIFYSSTRFTLDQIPSRSSEKLLKIPNNILKENTKKWTCYIVGFFHGIKLPYHSINTITTRVWSKHGLESVMTTSNEDGMHVVLERGLRMFGGRTSCCSNDILDSSLRKTKSPLFESRYGCIDCLSYSSPGRALYARVCVELDASKPYSLSPDPITIEVNYEWKPIRCKEYDGFCPRTQTALSDGMKTVWKGKCYDYLKWAHNILI</sequence>
<protein>
    <recommendedName>
        <fullName evidence="3">DUF4283 domain-containing protein</fullName>
    </recommendedName>
</protein>
<reference evidence="2" key="1">
    <citation type="submission" date="2019-03" db="EMBL/GenBank/DDBJ databases">
        <authorList>
            <person name="Mank J."/>
            <person name="Almeida P."/>
        </authorList>
    </citation>
    <scope>NUCLEOTIDE SEQUENCE</scope>
    <source>
        <strain evidence="2">78183</strain>
    </source>
</reference>
<evidence type="ECO:0000313" key="2">
    <source>
        <dbReference type="EMBL" id="VFU58474.1"/>
    </source>
</evidence>
<feature type="compositionally biased region" description="Polar residues" evidence="1">
    <location>
        <begin position="106"/>
        <end position="118"/>
    </location>
</feature>
<feature type="region of interest" description="Disordered" evidence="1">
    <location>
        <begin position="106"/>
        <end position="131"/>
    </location>
</feature>
<accession>A0A6N2MVH2</accession>
<evidence type="ECO:0008006" key="3">
    <source>
        <dbReference type="Google" id="ProtNLM"/>
    </source>
</evidence>
<dbReference type="PANTHER" id="PTHR31286">
    <property type="entry name" value="GLYCINE-RICH CELL WALL STRUCTURAL PROTEIN 1.8-LIKE"/>
    <property type="match status" value="1"/>
</dbReference>
<dbReference type="InterPro" id="IPR040256">
    <property type="entry name" value="At4g02000-like"/>
</dbReference>
<dbReference type="AlphaFoldDB" id="A0A6N2MVH2"/>
<dbReference type="EMBL" id="CAADRP010001991">
    <property type="protein sequence ID" value="VFU58474.1"/>
    <property type="molecule type" value="Genomic_DNA"/>
</dbReference>
<proteinExistence type="predicted"/>
<evidence type="ECO:0000256" key="1">
    <source>
        <dbReference type="SAM" id="MobiDB-lite"/>
    </source>
</evidence>
<name>A0A6N2MVH2_SALVM</name>
<dbReference type="PANTHER" id="PTHR31286:SF180">
    <property type="entry name" value="OS10G0362600 PROTEIN"/>
    <property type="match status" value="1"/>
</dbReference>
<organism evidence="2">
    <name type="scientific">Salix viminalis</name>
    <name type="common">Common osier</name>
    <name type="synonym">Basket willow</name>
    <dbReference type="NCBI Taxonomy" id="40686"/>
    <lineage>
        <taxon>Eukaryota</taxon>
        <taxon>Viridiplantae</taxon>
        <taxon>Streptophyta</taxon>
        <taxon>Embryophyta</taxon>
        <taxon>Tracheophyta</taxon>
        <taxon>Spermatophyta</taxon>
        <taxon>Magnoliopsida</taxon>
        <taxon>eudicotyledons</taxon>
        <taxon>Gunneridae</taxon>
        <taxon>Pentapetalae</taxon>
        <taxon>rosids</taxon>
        <taxon>fabids</taxon>
        <taxon>Malpighiales</taxon>
        <taxon>Salicaceae</taxon>
        <taxon>Saliceae</taxon>
        <taxon>Salix</taxon>
    </lineage>
</organism>